<keyword evidence="1" id="KW-1133">Transmembrane helix</keyword>
<reference evidence="2" key="1">
    <citation type="submission" date="2020-10" db="EMBL/GenBank/DDBJ databases">
        <title>Taxonomic study of unclassified bacteria belonging to the class Ktedonobacteria.</title>
        <authorList>
            <person name="Yabe S."/>
            <person name="Wang C.M."/>
            <person name="Zheng Y."/>
            <person name="Sakai Y."/>
            <person name="Cavaletti L."/>
            <person name="Monciardini P."/>
            <person name="Donadio S."/>
        </authorList>
    </citation>
    <scope>NUCLEOTIDE SEQUENCE</scope>
    <source>
        <strain evidence="2">ID150040</strain>
    </source>
</reference>
<evidence type="ECO:0000256" key="1">
    <source>
        <dbReference type="SAM" id="Phobius"/>
    </source>
</evidence>
<proteinExistence type="predicted"/>
<evidence type="ECO:0000313" key="3">
    <source>
        <dbReference type="Proteomes" id="UP000597444"/>
    </source>
</evidence>
<accession>A0A8J3N132</accession>
<keyword evidence="1" id="KW-0472">Membrane</keyword>
<keyword evidence="3" id="KW-1185">Reference proteome</keyword>
<evidence type="ECO:0000313" key="2">
    <source>
        <dbReference type="EMBL" id="GHO94794.1"/>
    </source>
</evidence>
<keyword evidence="1" id="KW-0812">Transmembrane</keyword>
<organism evidence="2 3">
    <name type="scientific">Reticulibacter mediterranei</name>
    <dbReference type="NCBI Taxonomy" id="2778369"/>
    <lineage>
        <taxon>Bacteria</taxon>
        <taxon>Bacillati</taxon>
        <taxon>Chloroflexota</taxon>
        <taxon>Ktedonobacteria</taxon>
        <taxon>Ktedonobacterales</taxon>
        <taxon>Reticulibacteraceae</taxon>
        <taxon>Reticulibacter</taxon>
    </lineage>
</organism>
<feature type="transmembrane region" description="Helical" evidence="1">
    <location>
        <begin position="32"/>
        <end position="51"/>
    </location>
</feature>
<gene>
    <name evidence="2" type="ORF">KSF_048420</name>
</gene>
<sequence length="64" mass="7326">MFSLKPRSTRVDGKTAEKGFHSMPDINVTVNLWFMIALCLVSMILGGLLFNNRAGNRDSYRDRY</sequence>
<name>A0A8J3N132_9CHLR</name>
<dbReference type="AlphaFoldDB" id="A0A8J3N132"/>
<comment type="caution">
    <text evidence="2">The sequence shown here is derived from an EMBL/GenBank/DDBJ whole genome shotgun (WGS) entry which is preliminary data.</text>
</comment>
<dbReference type="Proteomes" id="UP000597444">
    <property type="component" value="Unassembled WGS sequence"/>
</dbReference>
<protein>
    <submittedName>
        <fullName evidence="2">Uncharacterized protein</fullName>
    </submittedName>
</protein>
<dbReference type="EMBL" id="BNJK01000001">
    <property type="protein sequence ID" value="GHO94794.1"/>
    <property type="molecule type" value="Genomic_DNA"/>
</dbReference>